<dbReference type="HOGENOM" id="CLU_2364366_0_0_11"/>
<dbReference type="Proteomes" id="UP000016498">
    <property type="component" value="Unassembled WGS sequence"/>
</dbReference>
<evidence type="ECO:0000313" key="2">
    <source>
        <dbReference type="EMBL" id="ERH17867.1"/>
    </source>
</evidence>
<dbReference type="EMBL" id="AWSD01000254">
    <property type="protein sequence ID" value="ERH17867.1"/>
    <property type="molecule type" value="Genomic_DNA"/>
</dbReference>
<feature type="non-terminal residue" evidence="2">
    <location>
        <position position="1"/>
    </location>
</feature>
<sequence length="95" mass="10380">RRRSPRTLTPNTPTDILFTNDGGFQGWMRHSWEGRFVSGTRFDLGVRRGAAARATTAGPHPDHPLALPLVRLARPLSLGNNTPSPFPHSASNLKA</sequence>
<reference evidence="2 3" key="1">
    <citation type="submission" date="2013-06" db="EMBL/GenBank/DDBJ databases">
        <authorList>
            <person name="Weinstock G."/>
            <person name="Sodergren E."/>
            <person name="Lobos E.A."/>
            <person name="Fulton L."/>
            <person name="Fulton R."/>
            <person name="Courtney L."/>
            <person name="Fronick C."/>
            <person name="O'Laughlin M."/>
            <person name="Godfrey J."/>
            <person name="Wilson R.M."/>
            <person name="Miner T."/>
            <person name="Farmer C."/>
            <person name="Delehaunty K."/>
            <person name="Cordes M."/>
            <person name="Minx P."/>
            <person name="Tomlinson C."/>
            <person name="Chen J."/>
            <person name="Wollam A."/>
            <person name="Pepin K.H."/>
            <person name="Bhonagiri V."/>
            <person name="Zhang X."/>
            <person name="Warren W."/>
            <person name="Mitreva M."/>
            <person name="Mardis E.R."/>
            <person name="Wilson R.K."/>
        </authorList>
    </citation>
    <scope>NUCLEOTIDE SEQUENCE [LARGE SCALE GENOMIC DNA]</scope>
    <source>
        <strain evidence="2 3">F0510</strain>
    </source>
</reference>
<feature type="region of interest" description="Disordered" evidence="1">
    <location>
        <begin position="76"/>
        <end position="95"/>
    </location>
</feature>
<name>U1RHA9_9ACTO</name>
<proteinExistence type="predicted"/>
<organism evidence="2 3">
    <name type="scientific">Actinomyces johnsonii F0510</name>
    <dbReference type="NCBI Taxonomy" id="1227262"/>
    <lineage>
        <taxon>Bacteria</taxon>
        <taxon>Bacillati</taxon>
        <taxon>Actinomycetota</taxon>
        <taxon>Actinomycetes</taxon>
        <taxon>Actinomycetales</taxon>
        <taxon>Actinomycetaceae</taxon>
        <taxon>Actinomyces</taxon>
    </lineage>
</organism>
<protein>
    <submittedName>
        <fullName evidence="2">Uncharacterized protein</fullName>
    </submittedName>
</protein>
<evidence type="ECO:0000313" key="3">
    <source>
        <dbReference type="Proteomes" id="UP000016498"/>
    </source>
</evidence>
<evidence type="ECO:0000256" key="1">
    <source>
        <dbReference type="SAM" id="MobiDB-lite"/>
    </source>
</evidence>
<feature type="compositionally biased region" description="Polar residues" evidence="1">
    <location>
        <begin position="79"/>
        <end position="95"/>
    </location>
</feature>
<accession>U1RHA9</accession>
<dbReference type="AlphaFoldDB" id="U1RHA9"/>
<gene>
    <name evidence="2" type="ORF">HMPREF1549_02325</name>
</gene>
<dbReference type="RefSeq" id="WP_021606932.1">
    <property type="nucleotide sequence ID" value="NZ_KE951732.1"/>
</dbReference>
<comment type="caution">
    <text evidence="2">The sequence shown here is derived from an EMBL/GenBank/DDBJ whole genome shotgun (WGS) entry which is preliminary data.</text>
</comment>